<dbReference type="PATRIC" id="fig|454.4.peg.451"/>
<protein>
    <submittedName>
        <fullName evidence="3">LysM domain-containing protein</fullName>
    </submittedName>
</protein>
<gene>
    <name evidence="3" type="ORF">Lisr_0430</name>
</gene>
<dbReference type="CDD" id="cd00118">
    <property type="entry name" value="LysM"/>
    <property type="match status" value="1"/>
</dbReference>
<evidence type="ECO:0000313" key="4">
    <source>
        <dbReference type="Proteomes" id="UP000054761"/>
    </source>
</evidence>
<organism evidence="3 4">
    <name type="scientific">Legionella israelensis</name>
    <dbReference type="NCBI Taxonomy" id="454"/>
    <lineage>
        <taxon>Bacteria</taxon>
        <taxon>Pseudomonadati</taxon>
        <taxon>Pseudomonadota</taxon>
        <taxon>Gammaproteobacteria</taxon>
        <taxon>Legionellales</taxon>
        <taxon>Legionellaceae</taxon>
        <taxon>Legionella</taxon>
    </lineage>
</organism>
<dbReference type="InterPro" id="IPR052196">
    <property type="entry name" value="Bact_Kbp"/>
</dbReference>
<feature type="signal peptide" evidence="1">
    <location>
        <begin position="1"/>
        <end position="18"/>
    </location>
</feature>
<reference evidence="3 4" key="1">
    <citation type="submission" date="2015-11" db="EMBL/GenBank/DDBJ databases">
        <title>Genomic analysis of 38 Legionella species identifies large and diverse effector repertoires.</title>
        <authorList>
            <person name="Burstein D."/>
            <person name="Amaro F."/>
            <person name="Zusman T."/>
            <person name="Lifshitz Z."/>
            <person name="Cohen O."/>
            <person name="Gilbert J.A."/>
            <person name="Pupko T."/>
            <person name="Shuman H.A."/>
            <person name="Segal G."/>
        </authorList>
    </citation>
    <scope>NUCLEOTIDE SEQUENCE [LARGE SCALE GENOMIC DNA]</scope>
    <source>
        <strain evidence="3 4">Bercovier 4</strain>
    </source>
</reference>
<name>A0A0W0WJH5_9GAMM</name>
<dbReference type="RefSeq" id="WP_058500819.1">
    <property type="nucleotide sequence ID" value="NZ_CAAAJA010000043.1"/>
</dbReference>
<keyword evidence="1" id="KW-0732">Signal</keyword>
<dbReference type="PANTHER" id="PTHR34700">
    <property type="entry name" value="POTASSIUM BINDING PROTEIN KBP"/>
    <property type="match status" value="1"/>
</dbReference>
<accession>A0A0W0WJH5</accession>
<feature type="chain" id="PRO_5006915581" evidence="1">
    <location>
        <begin position="19"/>
        <end position="341"/>
    </location>
</feature>
<dbReference type="Proteomes" id="UP000054761">
    <property type="component" value="Unassembled WGS sequence"/>
</dbReference>
<dbReference type="InterPro" id="IPR018392">
    <property type="entry name" value="LysM"/>
</dbReference>
<dbReference type="PANTHER" id="PTHR34700:SF4">
    <property type="entry name" value="PHAGE-LIKE ELEMENT PBSX PROTEIN XKDP"/>
    <property type="match status" value="1"/>
</dbReference>
<dbReference type="InterPro" id="IPR036779">
    <property type="entry name" value="LysM_dom_sf"/>
</dbReference>
<proteinExistence type="predicted"/>
<keyword evidence="4" id="KW-1185">Reference proteome</keyword>
<dbReference type="OrthoDB" id="9765158at2"/>
<dbReference type="PROSITE" id="PS51782">
    <property type="entry name" value="LYSM"/>
    <property type="match status" value="1"/>
</dbReference>
<dbReference type="AlphaFoldDB" id="A0A0W0WJH5"/>
<comment type="caution">
    <text evidence="3">The sequence shown here is derived from an EMBL/GenBank/DDBJ whole genome shotgun (WGS) entry which is preliminary data.</text>
</comment>
<evidence type="ECO:0000256" key="1">
    <source>
        <dbReference type="SAM" id="SignalP"/>
    </source>
</evidence>
<evidence type="ECO:0000313" key="3">
    <source>
        <dbReference type="EMBL" id="KTD32493.1"/>
    </source>
</evidence>
<dbReference type="SUPFAM" id="SSF54106">
    <property type="entry name" value="LysM domain"/>
    <property type="match status" value="1"/>
</dbReference>
<feature type="domain" description="LysM" evidence="2">
    <location>
        <begin position="27"/>
        <end position="75"/>
    </location>
</feature>
<dbReference type="Gene3D" id="3.10.350.10">
    <property type="entry name" value="LysM domain"/>
    <property type="match status" value="1"/>
</dbReference>
<sequence length="341" mass="38020">MRYFLLLVCFLLSADLQALTIKETAPRRYIVQYGDTLWGIANCYLKQPWEWKNLWHANPQIKNPDRLYPGDVIILRYARRQPYLKVLPNGTIKLSPHLRPMLKDNAIPPIPLNDIKPFLNESLVMDTDQLTNAPYIVAFSGEHLLGGQGDEVYVKNLQPCPQIPRGTNYPYAIFRQCGPYLESGTNRILGYKASLVGYGELVKEGDPAMVLLTGINKGIKLRDRVLPNTHPEFNLYFEPQAPSLKVKGAIIDMLGGFTKGAAGQVVVIDKGRDAGLKPGDVLGIYGKCRVINDPENPGKTITLPPERIGETMIFRAFSKTSFSLVVRSTQTINLEDGVGNP</sequence>
<dbReference type="SMART" id="SM00257">
    <property type="entry name" value="LysM"/>
    <property type="match status" value="1"/>
</dbReference>
<dbReference type="STRING" id="454.Lisr_0430"/>
<dbReference type="Pfam" id="PF01476">
    <property type="entry name" value="LysM"/>
    <property type="match status" value="1"/>
</dbReference>
<evidence type="ECO:0000259" key="2">
    <source>
        <dbReference type="PROSITE" id="PS51782"/>
    </source>
</evidence>
<dbReference type="EMBL" id="LNYH01000013">
    <property type="protein sequence ID" value="KTD32493.1"/>
    <property type="molecule type" value="Genomic_DNA"/>
</dbReference>